<dbReference type="GO" id="GO:0003677">
    <property type="term" value="F:DNA binding"/>
    <property type="evidence" value="ECO:0007669"/>
    <property type="project" value="InterPro"/>
</dbReference>
<keyword evidence="2" id="KW-1277">Toxin-antitoxin system</keyword>
<protein>
    <submittedName>
        <fullName evidence="3">Type II toxin-antitoxin system PemK/MazF family toxin</fullName>
        <ecNumber evidence="3">3.1.-.-</ecNumber>
    </submittedName>
</protein>
<dbReference type="GO" id="GO:0016787">
    <property type="term" value="F:hydrolase activity"/>
    <property type="evidence" value="ECO:0007669"/>
    <property type="project" value="UniProtKB-KW"/>
</dbReference>
<keyword evidence="4" id="KW-1185">Reference proteome</keyword>
<proteinExistence type="inferred from homology"/>
<dbReference type="InterPro" id="IPR011067">
    <property type="entry name" value="Plasmid_toxin/cell-grow_inhib"/>
</dbReference>
<comment type="similarity">
    <text evidence="1">Belongs to the PemK/MazF family.</text>
</comment>
<keyword evidence="3" id="KW-0378">Hydrolase</keyword>
<dbReference type="Proteomes" id="UP001328733">
    <property type="component" value="Unassembled WGS sequence"/>
</dbReference>
<evidence type="ECO:0000313" key="4">
    <source>
        <dbReference type="Proteomes" id="UP001328733"/>
    </source>
</evidence>
<evidence type="ECO:0000313" key="3">
    <source>
        <dbReference type="EMBL" id="MEG3439560.1"/>
    </source>
</evidence>
<dbReference type="RefSeq" id="WP_332867043.1">
    <property type="nucleotide sequence ID" value="NZ_JBAFSM010000052.1"/>
</dbReference>
<accession>A0AAW9QP50</accession>
<evidence type="ECO:0000256" key="2">
    <source>
        <dbReference type="ARBA" id="ARBA00022649"/>
    </source>
</evidence>
<dbReference type="AlphaFoldDB" id="A0AAW9QP50"/>
<evidence type="ECO:0000256" key="1">
    <source>
        <dbReference type="ARBA" id="ARBA00007521"/>
    </source>
</evidence>
<reference evidence="3 4" key="1">
    <citation type="submission" date="2024-01" db="EMBL/GenBank/DDBJ databases">
        <title>Genomic insights into the taxonomy and metabolism of the cyanobacterium Pannus brasiliensis CCIBt3594.</title>
        <authorList>
            <person name="Machado M."/>
            <person name="Botero N.B."/>
            <person name="Andreote A.P.D."/>
            <person name="Feitosa A.M.T."/>
            <person name="Popin R."/>
            <person name="Sivonen K."/>
            <person name="Fiore M.F."/>
        </authorList>
    </citation>
    <scope>NUCLEOTIDE SEQUENCE [LARGE SCALE GENOMIC DNA]</scope>
    <source>
        <strain evidence="3 4">CCIBt3594</strain>
    </source>
</reference>
<sequence length="204" mass="23675">MTEQKPQKPRQGWIYRIDPYQVTLTCKAGHVHFYDLDAPGEVSCKTYSCTLTINSSRVLRGIHPYIIWTSDRFLENSDYIATFVVIPLTSKETYKGLPTTYPINPTFQNGLSEKSYALINQITTVEANCFKDSSGKWSARIGQLNKDDRAAIDERLRYLLNINNNPDEDWYIRNNSPELVEKLFNFLPRQQQQETIERLIDSLE</sequence>
<name>A0AAW9QP50_9CHRO</name>
<organism evidence="3 4">
    <name type="scientific">Pannus brasiliensis CCIBt3594</name>
    <dbReference type="NCBI Taxonomy" id="1427578"/>
    <lineage>
        <taxon>Bacteria</taxon>
        <taxon>Bacillati</taxon>
        <taxon>Cyanobacteriota</taxon>
        <taxon>Cyanophyceae</taxon>
        <taxon>Oscillatoriophycideae</taxon>
        <taxon>Chroococcales</taxon>
        <taxon>Microcystaceae</taxon>
        <taxon>Pannus</taxon>
    </lineage>
</organism>
<dbReference type="Gene3D" id="2.30.30.110">
    <property type="match status" value="1"/>
</dbReference>
<dbReference type="InterPro" id="IPR003477">
    <property type="entry name" value="PemK-like"/>
</dbReference>
<dbReference type="EC" id="3.1.-.-" evidence="3"/>
<gene>
    <name evidence="3" type="ORF">V0288_20700</name>
</gene>
<dbReference type="Pfam" id="PF02452">
    <property type="entry name" value="PemK_toxin"/>
    <property type="match status" value="1"/>
</dbReference>
<dbReference type="SUPFAM" id="SSF50118">
    <property type="entry name" value="Cell growth inhibitor/plasmid maintenance toxic component"/>
    <property type="match status" value="1"/>
</dbReference>
<dbReference type="EMBL" id="JBAFSM010000052">
    <property type="protein sequence ID" value="MEG3439560.1"/>
    <property type="molecule type" value="Genomic_DNA"/>
</dbReference>
<comment type="caution">
    <text evidence="3">The sequence shown here is derived from an EMBL/GenBank/DDBJ whole genome shotgun (WGS) entry which is preliminary data.</text>
</comment>